<dbReference type="SUPFAM" id="SSF47454">
    <property type="entry name" value="A DNA-binding domain in eukaryotic transcription factors"/>
    <property type="match status" value="1"/>
</dbReference>
<gene>
    <name evidence="8" type="ORF">QQF64_000623</name>
</gene>
<evidence type="ECO:0000313" key="9">
    <source>
        <dbReference type="Proteomes" id="UP001558613"/>
    </source>
</evidence>
<keyword evidence="4" id="KW-0804">Transcription</keyword>
<dbReference type="CDD" id="cd14696">
    <property type="entry name" value="bZIP_Jun"/>
    <property type="match status" value="1"/>
</dbReference>
<evidence type="ECO:0000256" key="1">
    <source>
        <dbReference type="ARBA" id="ARBA00006882"/>
    </source>
</evidence>
<dbReference type="InterPro" id="IPR004827">
    <property type="entry name" value="bZIP"/>
</dbReference>
<keyword evidence="3" id="KW-0238">DNA-binding</keyword>
<dbReference type="PANTHER" id="PTHR11462">
    <property type="entry name" value="JUN TRANSCRIPTION FACTOR-RELATED"/>
    <property type="match status" value="1"/>
</dbReference>
<dbReference type="Gene3D" id="1.20.5.170">
    <property type="match status" value="1"/>
</dbReference>
<evidence type="ECO:0000256" key="5">
    <source>
        <dbReference type="SAM" id="Coils"/>
    </source>
</evidence>
<dbReference type="Pfam" id="PF00170">
    <property type="entry name" value="bZIP_1"/>
    <property type="match status" value="1"/>
</dbReference>
<dbReference type="PROSITE" id="PS00036">
    <property type="entry name" value="BZIP_BASIC"/>
    <property type="match status" value="1"/>
</dbReference>
<feature type="coiled-coil region" evidence="5">
    <location>
        <begin position="363"/>
        <end position="424"/>
    </location>
</feature>
<dbReference type="InterPro" id="IPR002112">
    <property type="entry name" value="Leuzip_Jun"/>
</dbReference>
<keyword evidence="6" id="KW-0812">Transmembrane</keyword>
<comment type="similarity">
    <text evidence="1">Belongs to the bZIP family. Jun subfamily.</text>
</comment>
<dbReference type="PRINTS" id="PR00043">
    <property type="entry name" value="LEUZIPPRJUN"/>
</dbReference>
<dbReference type="Proteomes" id="UP001558613">
    <property type="component" value="Unassembled WGS sequence"/>
</dbReference>
<name>A0ABR3NXR5_9TELE</name>
<reference evidence="8 9" key="1">
    <citation type="submission" date="2023-09" db="EMBL/GenBank/DDBJ databases">
        <authorList>
            <person name="Wang M."/>
        </authorList>
    </citation>
    <scope>NUCLEOTIDE SEQUENCE [LARGE SCALE GENOMIC DNA]</scope>
    <source>
        <strain evidence="8">GT-2023</strain>
        <tissue evidence="8">Liver</tissue>
    </source>
</reference>
<keyword evidence="2" id="KW-0805">Transcription regulation</keyword>
<keyword evidence="5" id="KW-0175">Coiled coil</keyword>
<dbReference type="InterPro" id="IPR050946">
    <property type="entry name" value="AP-1_TF_bZIP"/>
</dbReference>
<keyword evidence="9" id="KW-1185">Reference proteome</keyword>
<comment type="caution">
    <text evidence="8">The sequence shown here is derived from an EMBL/GenBank/DDBJ whole genome shotgun (WGS) entry which is preliminary data.</text>
</comment>
<dbReference type="SUPFAM" id="SSF57959">
    <property type="entry name" value="Leucine zipper domain"/>
    <property type="match status" value="1"/>
</dbReference>
<dbReference type="SMART" id="SM00338">
    <property type="entry name" value="BRLZ"/>
    <property type="match status" value="1"/>
</dbReference>
<evidence type="ECO:0000256" key="4">
    <source>
        <dbReference type="ARBA" id="ARBA00023163"/>
    </source>
</evidence>
<sequence length="444" mass="49097">MPPVCLHVPSSGKAAWHGLFLPISFILLTSACLVLKVSDCYEAPLRITYSHHVVYVLPFCLSSRVYSPSSSSPCAEALPLESGRHGRAARARPRSSRYKTLRGALSYEIECAPRQKTPRTTVCKYLSGNALFGHQLSRENTCRLDAALHDYKLLKQNMSVGFAEPYRNLKSLRSENDFYAAATGDVGSLKLASPELERLIIQNGNGVITSPTPGQFLYGRGITEEQEGFADGFVKALDELHKMNQMPPPNVSIGAGGVSSCSAASSVFGGSLQPETPVYTTLNSCNPNTNLTPATNYPTATISYLPHHHQQYHHHQATTHPHHFQHSLHPQRLVALKEEPQIVPDLQSSDGSPPMSPIDMEDQERIKAERKRLRNRLAATKCRRRKLERISRLEDKVKILKTDNAGLSSTASLLREQVAQLKQKVMTHVSSGCQLMLTPKIKSF</sequence>
<dbReference type="PROSITE" id="PS50217">
    <property type="entry name" value="BZIP"/>
    <property type="match status" value="1"/>
</dbReference>
<dbReference type="InterPro" id="IPR046347">
    <property type="entry name" value="bZIP_sf"/>
</dbReference>
<dbReference type="EMBL" id="JAYMGO010000001">
    <property type="protein sequence ID" value="KAL1281820.1"/>
    <property type="molecule type" value="Genomic_DNA"/>
</dbReference>
<feature type="domain" description="BZIP" evidence="7">
    <location>
        <begin position="365"/>
        <end position="428"/>
    </location>
</feature>
<evidence type="ECO:0000259" key="7">
    <source>
        <dbReference type="PROSITE" id="PS50217"/>
    </source>
</evidence>
<accession>A0ABR3NXR5</accession>
<proteinExistence type="inferred from homology"/>
<evidence type="ECO:0000256" key="6">
    <source>
        <dbReference type="SAM" id="Phobius"/>
    </source>
</evidence>
<organism evidence="8 9">
    <name type="scientific">Cirrhinus molitorella</name>
    <name type="common">mud carp</name>
    <dbReference type="NCBI Taxonomy" id="172907"/>
    <lineage>
        <taxon>Eukaryota</taxon>
        <taxon>Metazoa</taxon>
        <taxon>Chordata</taxon>
        <taxon>Craniata</taxon>
        <taxon>Vertebrata</taxon>
        <taxon>Euteleostomi</taxon>
        <taxon>Actinopterygii</taxon>
        <taxon>Neopterygii</taxon>
        <taxon>Teleostei</taxon>
        <taxon>Ostariophysi</taxon>
        <taxon>Cypriniformes</taxon>
        <taxon>Cyprinidae</taxon>
        <taxon>Labeoninae</taxon>
        <taxon>Labeonini</taxon>
        <taxon>Cirrhinus</taxon>
    </lineage>
</organism>
<protein>
    <recommendedName>
        <fullName evidence="7">BZIP domain-containing protein</fullName>
    </recommendedName>
</protein>
<dbReference type="PANTHER" id="PTHR11462:SF58">
    <property type="entry name" value="JUN B PROTO-ONCOGENE"/>
    <property type="match status" value="1"/>
</dbReference>
<evidence type="ECO:0000256" key="3">
    <source>
        <dbReference type="ARBA" id="ARBA00023125"/>
    </source>
</evidence>
<feature type="transmembrane region" description="Helical" evidence="6">
    <location>
        <begin position="15"/>
        <end position="35"/>
    </location>
</feature>
<dbReference type="Pfam" id="PF03957">
    <property type="entry name" value="Jun"/>
    <property type="match status" value="1"/>
</dbReference>
<keyword evidence="6" id="KW-0472">Membrane</keyword>
<dbReference type="InterPro" id="IPR005643">
    <property type="entry name" value="JNK"/>
</dbReference>
<evidence type="ECO:0000256" key="2">
    <source>
        <dbReference type="ARBA" id="ARBA00023015"/>
    </source>
</evidence>
<keyword evidence="6" id="KW-1133">Transmembrane helix</keyword>
<dbReference type="InterPro" id="IPR008917">
    <property type="entry name" value="TF_DNA-bd_sf"/>
</dbReference>
<evidence type="ECO:0000313" key="8">
    <source>
        <dbReference type="EMBL" id="KAL1281820.1"/>
    </source>
</evidence>